<feature type="transmembrane region" description="Helical" evidence="7">
    <location>
        <begin position="31"/>
        <end position="52"/>
    </location>
</feature>
<feature type="transmembrane region" description="Helical" evidence="7">
    <location>
        <begin position="270"/>
        <end position="290"/>
    </location>
</feature>
<dbReference type="EMBL" id="JAVDSB010000002">
    <property type="protein sequence ID" value="MDR6550817.1"/>
    <property type="molecule type" value="Genomic_DNA"/>
</dbReference>
<evidence type="ECO:0000256" key="7">
    <source>
        <dbReference type="RuleBase" id="RU363032"/>
    </source>
</evidence>
<feature type="transmembrane region" description="Helical" evidence="7">
    <location>
        <begin position="158"/>
        <end position="178"/>
    </location>
</feature>
<feature type="transmembrane region" description="Helical" evidence="7">
    <location>
        <begin position="126"/>
        <end position="146"/>
    </location>
</feature>
<dbReference type="SUPFAM" id="SSF161098">
    <property type="entry name" value="MetI-like"/>
    <property type="match status" value="1"/>
</dbReference>
<evidence type="ECO:0000256" key="4">
    <source>
        <dbReference type="ARBA" id="ARBA00022692"/>
    </source>
</evidence>
<evidence type="ECO:0000256" key="3">
    <source>
        <dbReference type="ARBA" id="ARBA00022475"/>
    </source>
</evidence>
<dbReference type="CDD" id="cd06261">
    <property type="entry name" value="TM_PBP2"/>
    <property type="match status" value="1"/>
</dbReference>
<protein>
    <submittedName>
        <fullName evidence="9">Aldouronate transport system permease protein</fullName>
    </submittedName>
</protein>
<dbReference type="PANTHER" id="PTHR43744">
    <property type="entry name" value="ABC TRANSPORTER PERMEASE PROTEIN MG189-RELATED-RELATED"/>
    <property type="match status" value="1"/>
</dbReference>
<feature type="transmembrane region" description="Helical" evidence="7">
    <location>
        <begin position="199"/>
        <end position="221"/>
    </location>
</feature>
<dbReference type="Proteomes" id="UP001267290">
    <property type="component" value="Unassembled WGS sequence"/>
</dbReference>
<dbReference type="InterPro" id="IPR000515">
    <property type="entry name" value="MetI-like"/>
</dbReference>
<evidence type="ECO:0000256" key="1">
    <source>
        <dbReference type="ARBA" id="ARBA00004651"/>
    </source>
</evidence>
<feature type="transmembrane region" description="Helical" evidence="7">
    <location>
        <begin position="91"/>
        <end position="114"/>
    </location>
</feature>
<organism evidence="9 10">
    <name type="scientific">Paenibacillus qinlingensis</name>
    <dbReference type="NCBI Taxonomy" id="1837343"/>
    <lineage>
        <taxon>Bacteria</taxon>
        <taxon>Bacillati</taxon>
        <taxon>Bacillota</taxon>
        <taxon>Bacilli</taxon>
        <taxon>Bacillales</taxon>
        <taxon>Paenibacillaceae</taxon>
        <taxon>Paenibacillus</taxon>
    </lineage>
</organism>
<keyword evidence="10" id="KW-1185">Reference proteome</keyword>
<evidence type="ECO:0000259" key="8">
    <source>
        <dbReference type="PROSITE" id="PS50928"/>
    </source>
</evidence>
<feature type="domain" description="ABC transmembrane type-1" evidence="8">
    <location>
        <begin position="91"/>
        <end position="287"/>
    </location>
</feature>
<comment type="subcellular location">
    <subcellularLocation>
        <location evidence="1 7">Cell membrane</location>
        <topology evidence="1 7">Multi-pass membrane protein</topology>
    </subcellularLocation>
</comment>
<evidence type="ECO:0000256" key="6">
    <source>
        <dbReference type="ARBA" id="ARBA00023136"/>
    </source>
</evidence>
<keyword evidence="2 7" id="KW-0813">Transport</keyword>
<gene>
    <name evidence="9" type="ORF">J2736_002004</name>
</gene>
<dbReference type="RefSeq" id="WP_310225948.1">
    <property type="nucleotide sequence ID" value="NZ_JAVDSB010000002.1"/>
</dbReference>
<comment type="similarity">
    <text evidence="7">Belongs to the binding-protein-dependent transport system permease family.</text>
</comment>
<dbReference type="Pfam" id="PF00528">
    <property type="entry name" value="BPD_transp_1"/>
    <property type="match status" value="1"/>
</dbReference>
<evidence type="ECO:0000313" key="9">
    <source>
        <dbReference type="EMBL" id="MDR6550817.1"/>
    </source>
</evidence>
<sequence>MEQTKPTTAGSVSVSLIPSHKRSRNTLFDGINYVLLLLYALVCFIPILHVFATSIAASSQLAAHPFLLIPTQFSLDGFRFIFSSNTLPRSLLNTIFITVIGTALNVIVTSLIAYPLSRKYLKVRNPIMLMILFTMLFSGGLIPNFLLVKSMGLLNSYWSLWLTGLVSPFILIILKSFFQALPDELEESAKIDGASDPIILFRIILPLSLPAIATISLFYAVGHWNTFLSAILYMNDQSKWPIQVLLRQIVTVSTAGVGDDEFGYIPPSNIVRAAVIVVATLPILLLYPFLQKYFTKGVLLGSVKG</sequence>
<comment type="caution">
    <text evidence="9">The sequence shown here is derived from an EMBL/GenBank/DDBJ whole genome shotgun (WGS) entry which is preliminary data.</text>
</comment>
<dbReference type="PANTHER" id="PTHR43744:SF9">
    <property type="entry name" value="POLYGALACTURONAN_RHAMNOGALACTURONAN TRANSPORT SYSTEM PERMEASE PROTEIN YTCP"/>
    <property type="match status" value="1"/>
</dbReference>
<keyword evidence="3" id="KW-1003">Cell membrane</keyword>
<accession>A0ABU1NUY9</accession>
<evidence type="ECO:0000256" key="5">
    <source>
        <dbReference type="ARBA" id="ARBA00022989"/>
    </source>
</evidence>
<keyword evidence="4 7" id="KW-0812">Transmembrane</keyword>
<keyword evidence="6 7" id="KW-0472">Membrane</keyword>
<proteinExistence type="inferred from homology"/>
<dbReference type="InterPro" id="IPR035906">
    <property type="entry name" value="MetI-like_sf"/>
</dbReference>
<keyword evidence="5 7" id="KW-1133">Transmembrane helix</keyword>
<name>A0ABU1NUY9_9BACL</name>
<evidence type="ECO:0000256" key="2">
    <source>
        <dbReference type="ARBA" id="ARBA00022448"/>
    </source>
</evidence>
<dbReference type="Gene3D" id="1.10.3720.10">
    <property type="entry name" value="MetI-like"/>
    <property type="match status" value="1"/>
</dbReference>
<dbReference type="PROSITE" id="PS50928">
    <property type="entry name" value="ABC_TM1"/>
    <property type="match status" value="1"/>
</dbReference>
<reference evidence="9 10" key="1">
    <citation type="submission" date="2023-07" db="EMBL/GenBank/DDBJ databases">
        <title>Sorghum-associated microbial communities from plants grown in Nebraska, USA.</title>
        <authorList>
            <person name="Schachtman D."/>
        </authorList>
    </citation>
    <scope>NUCLEOTIDE SEQUENCE [LARGE SCALE GENOMIC DNA]</scope>
    <source>
        <strain evidence="9 10">CC258</strain>
    </source>
</reference>
<evidence type="ECO:0000313" key="10">
    <source>
        <dbReference type="Proteomes" id="UP001267290"/>
    </source>
</evidence>